<dbReference type="Gene3D" id="3.20.20.70">
    <property type="entry name" value="Aldolase class I"/>
    <property type="match status" value="1"/>
</dbReference>
<accession>A0A5N6Y6Y8</accession>
<evidence type="ECO:0000256" key="1">
    <source>
        <dbReference type="SAM" id="Phobius"/>
    </source>
</evidence>
<name>A0A5N6Y6Y8_9EURO</name>
<keyword evidence="1" id="KW-1133">Transmembrane helix</keyword>
<feature type="transmembrane region" description="Helical" evidence="1">
    <location>
        <begin position="24"/>
        <end position="43"/>
    </location>
</feature>
<dbReference type="InterPro" id="IPR013785">
    <property type="entry name" value="Aldolase_TIM"/>
</dbReference>
<organism evidence="2">
    <name type="scientific">Aspergillus arachidicola</name>
    <dbReference type="NCBI Taxonomy" id="656916"/>
    <lineage>
        <taxon>Eukaryota</taxon>
        <taxon>Fungi</taxon>
        <taxon>Dikarya</taxon>
        <taxon>Ascomycota</taxon>
        <taxon>Pezizomycotina</taxon>
        <taxon>Eurotiomycetes</taxon>
        <taxon>Eurotiomycetidae</taxon>
        <taxon>Eurotiales</taxon>
        <taxon>Aspergillaceae</taxon>
        <taxon>Aspergillus</taxon>
        <taxon>Aspergillus subgen. Circumdati</taxon>
    </lineage>
</organism>
<dbReference type="Pfam" id="PF03060">
    <property type="entry name" value="NMO"/>
    <property type="match status" value="1"/>
</dbReference>
<sequence length="123" mass="13359">MLRDRGLDDVSLIAAGGIVDGRGVSAAIMLGAAGVVMGTRFLMLRMMGKLPYEHVKRGMSMSDKRIQLSRDLQGARGRELDLKEIVTVWAGTGVGMVKKSERAADIVEQVQSEAQRRLRDASS</sequence>
<dbReference type="OrthoDB" id="2349068at2759"/>
<keyword evidence="1" id="KW-0472">Membrane</keyword>
<gene>
    <name evidence="2" type="ORF">BDV24DRAFT_163680</name>
</gene>
<dbReference type="Proteomes" id="UP000325558">
    <property type="component" value="Unassembled WGS sequence"/>
</dbReference>
<dbReference type="EMBL" id="ML737142">
    <property type="protein sequence ID" value="KAE8341251.1"/>
    <property type="molecule type" value="Genomic_DNA"/>
</dbReference>
<protein>
    <submittedName>
        <fullName evidence="2">Uncharacterized protein</fullName>
    </submittedName>
</protein>
<dbReference type="AlphaFoldDB" id="A0A5N6Y6Y8"/>
<keyword evidence="1" id="KW-0812">Transmembrane</keyword>
<evidence type="ECO:0000313" key="2">
    <source>
        <dbReference type="EMBL" id="KAE8341251.1"/>
    </source>
</evidence>
<dbReference type="PANTHER" id="PTHR32332">
    <property type="entry name" value="2-NITROPROPANE DIOXYGENASE"/>
    <property type="match status" value="1"/>
</dbReference>
<dbReference type="SUPFAM" id="SSF51412">
    <property type="entry name" value="Inosine monophosphate dehydrogenase (IMPDH)"/>
    <property type="match status" value="1"/>
</dbReference>
<reference evidence="2" key="1">
    <citation type="submission" date="2019-04" db="EMBL/GenBank/DDBJ databases">
        <title>Friends and foes A comparative genomics study of 23 Aspergillus species from section Flavi.</title>
        <authorList>
            <consortium name="DOE Joint Genome Institute"/>
            <person name="Kjaerbolling I."/>
            <person name="Vesth T."/>
            <person name="Frisvad J.C."/>
            <person name="Nybo J.L."/>
            <person name="Theobald S."/>
            <person name="Kildgaard S."/>
            <person name="Isbrandt T."/>
            <person name="Kuo A."/>
            <person name="Sato A."/>
            <person name="Lyhne E.K."/>
            <person name="Kogle M.E."/>
            <person name="Wiebenga A."/>
            <person name="Kun R.S."/>
            <person name="Lubbers R.J."/>
            <person name="Makela M.R."/>
            <person name="Barry K."/>
            <person name="Chovatia M."/>
            <person name="Clum A."/>
            <person name="Daum C."/>
            <person name="Haridas S."/>
            <person name="He G."/>
            <person name="LaButti K."/>
            <person name="Lipzen A."/>
            <person name="Mondo S."/>
            <person name="Riley R."/>
            <person name="Salamov A."/>
            <person name="Simmons B.A."/>
            <person name="Magnuson J.K."/>
            <person name="Henrissat B."/>
            <person name="Mortensen U.H."/>
            <person name="Larsen T.O."/>
            <person name="Devries R.P."/>
            <person name="Grigoriev I.V."/>
            <person name="Machida M."/>
            <person name="Baker S.E."/>
            <person name="Andersen M.R."/>
        </authorList>
    </citation>
    <scope>NUCLEOTIDE SEQUENCE</scope>
    <source>
        <strain evidence="2">CBS 117612</strain>
    </source>
</reference>
<dbReference type="PANTHER" id="PTHR32332:SF34">
    <property type="entry name" value="2-NITROPROPANE DIOXYGENASE FAMILY, PUTATIVE-RELATED"/>
    <property type="match status" value="1"/>
</dbReference>
<proteinExistence type="predicted"/>